<dbReference type="Gene3D" id="1.10.8.100">
    <property type="entry name" value="Ribosomal RNA adenine dimethylase-like, domain 2"/>
    <property type="match status" value="1"/>
</dbReference>
<keyword evidence="2 7" id="KW-0698">rRNA processing</keyword>
<dbReference type="PANTHER" id="PTHR11727:SF7">
    <property type="entry name" value="DIMETHYLADENOSINE TRANSFERASE-RELATED"/>
    <property type="match status" value="1"/>
</dbReference>
<comment type="subcellular location">
    <subcellularLocation>
        <location evidence="7">Cytoplasm</location>
    </subcellularLocation>
</comment>
<reference evidence="10" key="1">
    <citation type="submission" date="2022-11" db="EMBL/GenBank/DDBJ databases">
        <authorList>
            <person name="Coimbra C."/>
        </authorList>
    </citation>
    <scope>NUCLEOTIDE SEQUENCE</scope>
    <source>
        <strain evidence="10">Jales19</strain>
    </source>
</reference>
<evidence type="ECO:0000256" key="4">
    <source>
        <dbReference type="ARBA" id="ARBA00022679"/>
    </source>
</evidence>
<evidence type="ECO:0000256" key="3">
    <source>
        <dbReference type="ARBA" id="ARBA00022603"/>
    </source>
</evidence>
<dbReference type="InterPro" id="IPR001737">
    <property type="entry name" value="KsgA/Erm"/>
</dbReference>
<dbReference type="PROSITE" id="PS51689">
    <property type="entry name" value="SAM_RNA_A_N6_MT"/>
    <property type="match status" value="1"/>
</dbReference>
<keyword evidence="11" id="KW-1185">Reference proteome</keyword>
<feature type="binding site" evidence="7 8">
    <location>
        <position position="127"/>
    </location>
    <ligand>
        <name>S-adenosyl-L-methionine</name>
        <dbReference type="ChEBI" id="CHEBI:59789"/>
    </ligand>
</feature>
<feature type="binding site" evidence="7 8">
    <location>
        <position position="27"/>
    </location>
    <ligand>
        <name>S-adenosyl-L-methionine</name>
        <dbReference type="ChEBI" id="CHEBI:59789"/>
    </ligand>
</feature>
<dbReference type="RefSeq" id="WP_269904062.1">
    <property type="nucleotide sequence ID" value="NZ_JAPFQA010000001.1"/>
</dbReference>
<dbReference type="Proteomes" id="UP001152178">
    <property type="component" value="Unassembled WGS sequence"/>
</dbReference>
<feature type="binding site" evidence="7 8">
    <location>
        <position position="102"/>
    </location>
    <ligand>
        <name>S-adenosyl-L-methionine</name>
        <dbReference type="ChEBI" id="CHEBI:59789"/>
    </ligand>
</feature>
<evidence type="ECO:0000313" key="11">
    <source>
        <dbReference type="Proteomes" id="UP001152178"/>
    </source>
</evidence>
<dbReference type="InterPro" id="IPR029063">
    <property type="entry name" value="SAM-dependent_MTases_sf"/>
</dbReference>
<sequence length="279" mass="30088">MSMDGLPPLREVIERHGLQAKKALGQNFLFDLNLTGKIARTAGDLSDATVIEVGPGPGGLTRALLSNGARRVIAIERDERCLAALAEVSDHYPGRLEVVSGDALKTDFSALAKGAAGDGGPVKIIANLPYNIGTELLVRWLTVTDWPPFYASMTLMFQREVAQRIVAMPGSDAYGRLGVLAGWRTQARIAFDVPPQAFTPPPKVTSSVVHLEPRASPLPTDVKKLGRVTEAAFGQRRKMLRQSVKSLGGEALLERAGIDPTRRAETLSVEEFVRLTNAV</sequence>
<dbReference type="PROSITE" id="PS01131">
    <property type="entry name" value="RRNA_A_DIMETH"/>
    <property type="match status" value="1"/>
</dbReference>
<evidence type="ECO:0000313" key="10">
    <source>
        <dbReference type="EMBL" id="MCZ8543311.1"/>
    </source>
</evidence>
<dbReference type="Pfam" id="PF00398">
    <property type="entry name" value="RrnaAD"/>
    <property type="match status" value="1"/>
</dbReference>
<dbReference type="SUPFAM" id="SSF53335">
    <property type="entry name" value="S-adenosyl-L-methionine-dependent methyltransferases"/>
    <property type="match status" value="1"/>
</dbReference>
<evidence type="ECO:0000256" key="2">
    <source>
        <dbReference type="ARBA" id="ARBA00022552"/>
    </source>
</evidence>
<evidence type="ECO:0000256" key="7">
    <source>
        <dbReference type="HAMAP-Rule" id="MF_00607"/>
    </source>
</evidence>
<dbReference type="EMBL" id="JAPFQA010000001">
    <property type="protein sequence ID" value="MCZ8543311.1"/>
    <property type="molecule type" value="Genomic_DNA"/>
</dbReference>
<dbReference type="EC" id="2.1.1.182" evidence="7"/>
<keyword evidence="1 7" id="KW-0963">Cytoplasm</keyword>
<feature type="binding site" evidence="7 8">
    <location>
        <position position="29"/>
    </location>
    <ligand>
        <name>S-adenosyl-L-methionine</name>
        <dbReference type="ChEBI" id="CHEBI:59789"/>
    </ligand>
</feature>
<feature type="domain" description="Ribosomal RNA adenine methylase transferase N-terminal" evidence="9">
    <location>
        <begin position="34"/>
        <end position="215"/>
    </location>
</feature>
<dbReference type="InterPro" id="IPR020596">
    <property type="entry name" value="rRNA_Ade_Mease_Trfase_CS"/>
</dbReference>
<dbReference type="SMART" id="SM00650">
    <property type="entry name" value="rADc"/>
    <property type="match status" value="1"/>
</dbReference>
<comment type="function">
    <text evidence="7">Specifically dimethylates two adjacent adenosines (A1518 and A1519) in the loop of a conserved hairpin near the 3'-end of 16S rRNA in the 30S particle. May play a critical role in biogenesis of 30S subunits.</text>
</comment>
<keyword evidence="5 7" id="KW-0949">S-adenosyl-L-methionine</keyword>
<dbReference type="InterPro" id="IPR011530">
    <property type="entry name" value="rRNA_adenine_dimethylase"/>
</dbReference>
<proteinExistence type="inferred from homology"/>
<dbReference type="InterPro" id="IPR023165">
    <property type="entry name" value="rRNA_Ade_diMease-like_C"/>
</dbReference>
<organism evidence="10 11">
    <name type="scientific">Mesorhizobium qingshengii</name>
    <dbReference type="NCBI Taxonomy" id="1165689"/>
    <lineage>
        <taxon>Bacteria</taxon>
        <taxon>Pseudomonadati</taxon>
        <taxon>Pseudomonadota</taxon>
        <taxon>Alphaproteobacteria</taxon>
        <taxon>Hyphomicrobiales</taxon>
        <taxon>Phyllobacteriaceae</taxon>
        <taxon>Mesorhizobium</taxon>
    </lineage>
</organism>
<dbReference type="InterPro" id="IPR020598">
    <property type="entry name" value="rRNA_Ade_methylase_Trfase_N"/>
</dbReference>
<feature type="binding site" evidence="7 8">
    <location>
        <position position="54"/>
    </location>
    <ligand>
        <name>S-adenosyl-L-methionine</name>
        <dbReference type="ChEBI" id="CHEBI:59789"/>
    </ligand>
</feature>
<dbReference type="PANTHER" id="PTHR11727">
    <property type="entry name" value="DIMETHYLADENOSINE TRANSFERASE"/>
    <property type="match status" value="1"/>
</dbReference>
<keyword evidence="6 7" id="KW-0694">RNA-binding</keyword>
<comment type="similarity">
    <text evidence="7">Belongs to the class I-like SAM-binding methyltransferase superfamily. rRNA adenine N(6)-methyltransferase family. RsmA subfamily.</text>
</comment>
<name>A0ABT4QP17_9HYPH</name>
<dbReference type="HAMAP" id="MF_00607">
    <property type="entry name" value="16SrRNA_methyltr_A"/>
    <property type="match status" value="1"/>
</dbReference>
<comment type="caution">
    <text evidence="10">The sequence shown here is derived from an EMBL/GenBank/DDBJ whole genome shotgun (WGS) entry which is preliminary data.</text>
</comment>
<evidence type="ECO:0000256" key="1">
    <source>
        <dbReference type="ARBA" id="ARBA00022490"/>
    </source>
</evidence>
<feature type="binding site" evidence="7 8">
    <location>
        <position position="76"/>
    </location>
    <ligand>
        <name>S-adenosyl-L-methionine</name>
        <dbReference type="ChEBI" id="CHEBI:59789"/>
    </ligand>
</feature>
<evidence type="ECO:0000256" key="5">
    <source>
        <dbReference type="ARBA" id="ARBA00022691"/>
    </source>
</evidence>
<comment type="catalytic activity">
    <reaction evidence="7">
        <text>adenosine(1518)/adenosine(1519) in 16S rRNA + 4 S-adenosyl-L-methionine = N(6)-dimethyladenosine(1518)/N(6)-dimethyladenosine(1519) in 16S rRNA + 4 S-adenosyl-L-homocysteine + 4 H(+)</text>
        <dbReference type="Rhea" id="RHEA:19609"/>
        <dbReference type="Rhea" id="RHEA-COMP:10232"/>
        <dbReference type="Rhea" id="RHEA-COMP:10233"/>
        <dbReference type="ChEBI" id="CHEBI:15378"/>
        <dbReference type="ChEBI" id="CHEBI:57856"/>
        <dbReference type="ChEBI" id="CHEBI:59789"/>
        <dbReference type="ChEBI" id="CHEBI:74411"/>
        <dbReference type="ChEBI" id="CHEBI:74493"/>
        <dbReference type="EC" id="2.1.1.182"/>
    </reaction>
</comment>
<accession>A0ABT4QP17</accession>
<dbReference type="GO" id="GO:0052908">
    <property type="term" value="F:16S rRNA (adenine(1518)-N(6)/adenine(1519)-N(6))-dimethyltransferase activity"/>
    <property type="evidence" value="ECO:0007669"/>
    <property type="project" value="UniProtKB-EC"/>
</dbReference>
<keyword evidence="4 7" id="KW-0808">Transferase</keyword>
<dbReference type="CDD" id="cd02440">
    <property type="entry name" value="AdoMet_MTases"/>
    <property type="match status" value="1"/>
</dbReference>
<evidence type="ECO:0000256" key="8">
    <source>
        <dbReference type="PROSITE-ProRule" id="PRU01026"/>
    </source>
</evidence>
<dbReference type="NCBIfam" id="TIGR00755">
    <property type="entry name" value="ksgA"/>
    <property type="match status" value="1"/>
</dbReference>
<keyword evidence="3 7" id="KW-0489">Methyltransferase</keyword>
<gene>
    <name evidence="7 10" type="primary">rsmA</name>
    <name evidence="7" type="synonym">ksgA</name>
    <name evidence="10" type="ORF">OOJ09_03910</name>
</gene>
<evidence type="ECO:0000259" key="9">
    <source>
        <dbReference type="SMART" id="SM00650"/>
    </source>
</evidence>
<protein>
    <recommendedName>
        <fullName evidence="7">Ribosomal RNA small subunit methyltransferase A</fullName>
        <ecNumber evidence="7">2.1.1.182</ecNumber>
    </recommendedName>
    <alternativeName>
        <fullName evidence="7">16S rRNA (adenine(1518)-N(6)/adenine(1519)-N(6))-dimethyltransferase</fullName>
    </alternativeName>
    <alternativeName>
        <fullName evidence="7">16S rRNA dimethyladenosine transferase</fullName>
    </alternativeName>
    <alternativeName>
        <fullName evidence="7">16S rRNA dimethylase</fullName>
    </alternativeName>
    <alternativeName>
        <fullName evidence="7">S-adenosylmethionine-6-N', N'-adenosyl(rRNA) dimethyltransferase</fullName>
    </alternativeName>
</protein>
<evidence type="ECO:0000256" key="6">
    <source>
        <dbReference type="ARBA" id="ARBA00022884"/>
    </source>
</evidence>
<dbReference type="Gene3D" id="3.40.50.150">
    <property type="entry name" value="Vaccinia Virus protein VP39"/>
    <property type="match status" value="1"/>
</dbReference>